<dbReference type="UniPathway" id="UPA00695"/>
<protein>
    <recommendedName>
        <fullName evidence="17">Cellulose synthase</fullName>
        <ecNumber evidence="17">2.4.1.12</ecNumber>
    </recommendedName>
</protein>
<feature type="domain" description="RING-type" evidence="19">
    <location>
        <begin position="37"/>
        <end position="83"/>
    </location>
</feature>
<keyword evidence="16 17" id="KW-0863">Zinc-finger</keyword>
<feature type="region of interest" description="Disordered" evidence="18">
    <location>
        <begin position="110"/>
        <end position="129"/>
    </location>
</feature>
<proteinExistence type="inferred from homology"/>
<accession>A0A8K0HUS9</accession>
<evidence type="ECO:0000256" key="15">
    <source>
        <dbReference type="ARBA" id="ARBA00048682"/>
    </source>
</evidence>
<keyword evidence="5 17" id="KW-1003">Cell membrane</keyword>
<evidence type="ECO:0000259" key="19">
    <source>
        <dbReference type="PROSITE" id="PS50089"/>
    </source>
</evidence>
<comment type="pathway">
    <text evidence="3 17">Glycan metabolism; plant cellulose biosynthesis.</text>
</comment>
<evidence type="ECO:0000256" key="17">
    <source>
        <dbReference type="RuleBase" id="RU361116"/>
    </source>
</evidence>
<evidence type="ECO:0000313" key="20">
    <source>
        <dbReference type="EMBL" id="KAG1326539.1"/>
    </source>
</evidence>
<evidence type="ECO:0000256" key="4">
    <source>
        <dbReference type="ARBA" id="ARBA00007548"/>
    </source>
</evidence>
<comment type="subcellular location">
    <subcellularLocation>
        <location evidence="2 17">Cell membrane</location>
        <topology evidence="2 17">Multi-pass membrane protein</topology>
    </subcellularLocation>
</comment>
<dbReference type="GO" id="GO:0071555">
    <property type="term" value="P:cell wall organization"/>
    <property type="evidence" value="ECO:0007669"/>
    <property type="project" value="UniProtKB-KW"/>
</dbReference>
<keyword evidence="6 17" id="KW-0328">Glycosyltransferase</keyword>
<evidence type="ECO:0000256" key="18">
    <source>
        <dbReference type="SAM" id="MobiDB-lite"/>
    </source>
</evidence>
<dbReference type="Pfam" id="PF14569">
    <property type="entry name" value="zf-UDP"/>
    <property type="match status" value="1"/>
</dbReference>
<evidence type="ECO:0000256" key="10">
    <source>
        <dbReference type="ARBA" id="ARBA00022916"/>
    </source>
</evidence>
<evidence type="ECO:0000256" key="9">
    <source>
        <dbReference type="ARBA" id="ARBA00022723"/>
    </source>
</evidence>
<dbReference type="Pfam" id="PF03552">
    <property type="entry name" value="Cellulose_synt"/>
    <property type="match status" value="1"/>
</dbReference>
<comment type="similarity">
    <text evidence="4 17">Belongs to the glycosyltransferase 2 family. Plant cellulose synthase subfamily.</text>
</comment>
<gene>
    <name evidence="20" type="ORF">COCNU_01G004730</name>
</gene>
<dbReference type="EMBL" id="CM017872">
    <property type="protein sequence ID" value="KAG1326539.1"/>
    <property type="molecule type" value="Genomic_DNA"/>
</dbReference>
<keyword evidence="9 17" id="KW-0479">Metal-binding</keyword>
<dbReference type="InterPro" id="IPR005150">
    <property type="entry name" value="Cellulose_synth"/>
</dbReference>
<keyword evidence="11" id="KW-1133">Transmembrane helix</keyword>
<dbReference type="FunFam" id="3.30.40.10:FF:000031">
    <property type="entry name" value="Cellulose synthase"/>
    <property type="match status" value="1"/>
</dbReference>
<dbReference type="OrthoDB" id="72851at2759"/>
<keyword evidence="7 17" id="KW-0808">Transferase</keyword>
<organism evidence="20 21">
    <name type="scientific">Cocos nucifera</name>
    <name type="common">Coconut palm</name>
    <dbReference type="NCBI Taxonomy" id="13894"/>
    <lineage>
        <taxon>Eukaryota</taxon>
        <taxon>Viridiplantae</taxon>
        <taxon>Streptophyta</taxon>
        <taxon>Embryophyta</taxon>
        <taxon>Tracheophyta</taxon>
        <taxon>Spermatophyta</taxon>
        <taxon>Magnoliopsida</taxon>
        <taxon>Liliopsida</taxon>
        <taxon>Arecaceae</taxon>
        <taxon>Arecoideae</taxon>
        <taxon>Cocoseae</taxon>
        <taxon>Attaleinae</taxon>
        <taxon>Cocos</taxon>
    </lineage>
</organism>
<keyword evidence="12" id="KW-0472">Membrane</keyword>
<evidence type="ECO:0000256" key="11">
    <source>
        <dbReference type="ARBA" id="ARBA00022989"/>
    </source>
</evidence>
<dbReference type="GO" id="GO:0030244">
    <property type="term" value="P:cellulose biosynthetic process"/>
    <property type="evidence" value="ECO:0007669"/>
    <property type="project" value="UniProtKB-KW"/>
</dbReference>
<dbReference type="GO" id="GO:0008270">
    <property type="term" value="F:zinc ion binding"/>
    <property type="evidence" value="ECO:0007669"/>
    <property type="project" value="UniProtKB-KW"/>
</dbReference>
<evidence type="ECO:0000256" key="14">
    <source>
        <dbReference type="ARBA" id="ARBA00023316"/>
    </source>
</evidence>
<comment type="caution">
    <text evidence="20">The sequence shown here is derived from an EMBL/GenBank/DDBJ whole genome shotgun (WGS) entry which is preliminary data.</text>
</comment>
<dbReference type="GO" id="GO:0005886">
    <property type="term" value="C:plasma membrane"/>
    <property type="evidence" value="ECO:0007669"/>
    <property type="project" value="UniProtKB-SubCell"/>
</dbReference>
<keyword evidence="21" id="KW-1185">Reference proteome</keyword>
<keyword evidence="8" id="KW-0812">Transmembrane</keyword>
<comment type="catalytic activity">
    <reaction evidence="15 17">
        <text>[(1-&gt;4)-beta-D-glucosyl](n) + UDP-alpha-D-glucose = [(1-&gt;4)-beta-D-glucosyl](n+1) + UDP + H(+)</text>
        <dbReference type="Rhea" id="RHEA:19929"/>
        <dbReference type="Rhea" id="RHEA-COMP:10033"/>
        <dbReference type="Rhea" id="RHEA-COMP:10034"/>
        <dbReference type="ChEBI" id="CHEBI:15378"/>
        <dbReference type="ChEBI" id="CHEBI:18246"/>
        <dbReference type="ChEBI" id="CHEBI:58223"/>
        <dbReference type="ChEBI" id="CHEBI:58885"/>
        <dbReference type="EC" id="2.4.1.12"/>
    </reaction>
</comment>
<reference evidence="20" key="1">
    <citation type="journal article" date="2017" name="Gigascience">
        <title>The genome draft of coconut (Cocos nucifera).</title>
        <authorList>
            <person name="Xiao Y."/>
            <person name="Xu P."/>
            <person name="Fan H."/>
            <person name="Baudouin L."/>
            <person name="Xia W."/>
            <person name="Bocs S."/>
            <person name="Xu J."/>
            <person name="Li Q."/>
            <person name="Guo A."/>
            <person name="Zhou L."/>
            <person name="Li J."/>
            <person name="Wu Y."/>
            <person name="Ma Z."/>
            <person name="Armero A."/>
            <person name="Issali A.E."/>
            <person name="Liu N."/>
            <person name="Peng M."/>
            <person name="Yang Y."/>
        </authorList>
    </citation>
    <scope>NUCLEOTIDE SEQUENCE</scope>
    <source>
        <tissue evidence="20">Spear leaf of Hainan Tall coconut</tissue>
    </source>
</reference>
<keyword evidence="10 17" id="KW-0135">Cellulose biosynthesis</keyword>
<evidence type="ECO:0000256" key="13">
    <source>
        <dbReference type="ARBA" id="ARBA00023211"/>
    </source>
</evidence>
<sequence length="354" mass="39991">MEASAGLVAGSHNRNELVLIRGHEEPKPLRALNGQVCEICGDEIGLTVDGDLFVACNECGFPVCRPCYEYERREGTQLCPQCKTRYKRLKGSPRVEGDDDEEDIDDIEHEFNVDDEQNKRQQGPQQNKHITEAMLYGKMRYGRGPEDDQSNPPQFPPIITGAHSRPVSGEFPISNSHNLGEVSSSLHKRVHPYPVSEPGSERWDEKRDGGWKDRVDEYKSKQGLLGVDPDDDPDMSIYEREGEPSMLSPVDIFVSTVDPLKEPPLVTANTVLSILAVDYPVDKVSCYVSDDGASMLTFESLSETAEFARKWVPFCKKFNIEPRAPEMYFSQKVDYLKDKVQPTFVKERRAMKVD</sequence>
<dbReference type="InterPro" id="IPR013083">
    <property type="entry name" value="Znf_RING/FYVE/PHD"/>
</dbReference>
<dbReference type="EC" id="2.4.1.12" evidence="17"/>
<evidence type="ECO:0000256" key="6">
    <source>
        <dbReference type="ARBA" id="ARBA00022676"/>
    </source>
</evidence>
<dbReference type="Gene3D" id="3.30.40.10">
    <property type="entry name" value="Zinc/RING finger domain, C3HC4 (zinc finger)"/>
    <property type="match status" value="1"/>
</dbReference>
<keyword evidence="13" id="KW-0464">Manganese</keyword>
<dbReference type="Proteomes" id="UP000797356">
    <property type="component" value="Chromosome 1"/>
</dbReference>
<evidence type="ECO:0000256" key="12">
    <source>
        <dbReference type="ARBA" id="ARBA00023136"/>
    </source>
</evidence>
<keyword evidence="17" id="KW-0862">Zinc</keyword>
<dbReference type="InterPro" id="IPR001841">
    <property type="entry name" value="Znf_RING"/>
</dbReference>
<reference evidence="20" key="2">
    <citation type="submission" date="2019-07" db="EMBL/GenBank/DDBJ databases">
        <authorList>
            <person name="Yang Y."/>
            <person name="Bocs S."/>
            <person name="Baudouin L."/>
        </authorList>
    </citation>
    <scope>NUCLEOTIDE SEQUENCE</scope>
    <source>
        <tissue evidence="20">Spear leaf of Hainan Tall coconut</tissue>
    </source>
</reference>
<evidence type="ECO:0000256" key="2">
    <source>
        <dbReference type="ARBA" id="ARBA00004651"/>
    </source>
</evidence>
<dbReference type="AlphaFoldDB" id="A0A8K0HUS9"/>
<evidence type="ECO:0000256" key="8">
    <source>
        <dbReference type="ARBA" id="ARBA00022692"/>
    </source>
</evidence>
<name>A0A8K0HUS9_COCNU</name>
<comment type="cofactor">
    <cofactor evidence="17">
        <name>Zn(2+)</name>
        <dbReference type="ChEBI" id="CHEBI:29105"/>
    </cofactor>
    <text evidence="17">Binds 2 Zn(2+) ions per subunit.</text>
</comment>
<dbReference type="CDD" id="cd16617">
    <property type="entry name" value="mRING-HC-C4C4_CesA"/>
    <property type="match status" value="1"/>
</dbReference>
<evidence type="ECO:0000256" key="5">
    <source>
        <dbReference type="ARBA" id="ARBA00022475"/>
    </source>
</evidence>
<comment type="cofactor">
    <cofactor evidence="1">
        <name>Mn(2+)</name>
        <dbReference type="ChEBI" id="CHEBI:29035"/>
    </cofactor>
</comment>
<evidence type="ECO:0000256" key="7">
    <source>
        <dbReference type="ARBA" id="ARBA00022679"/>
    </source>
</evidence>
<dbReference type="PROSITE" id="PS50089">
    <property type="entry name" value="ZF_RING_2"/>
    <property type="match status" value="1"/>
</dbReference>
<dbReference type="PANTHER" id="PTHR13301">
    <property type="entry name" value="X-BOX TRANSCRIPTION FACTOR-RELATED"/>
    <property type="match status" value="1"/>
</dbReference>
<feature type="compositionally biased region" description="Basic and acidic residues" evidence="18">
    <location>
        <begin position="110"/>
        <end position="119"/>
    </location>
</feature>
<dbReference type="GO" id="GO:0016760">
    <property type="term" value="F:cellulose synthase (UDP-forming) activity"/>
    <property type="evidence" value="ECO:0007669"/>
    <property type="project" value="UniProtKB-EC"/>
</dbReference>
<dbReference type="SUPFAM" id="SSF57850">
    <property type="entry name" value="RING/U-box"/>
    <property type="match status" value="1"/>
</dbReference>
<evidence type="ECO:0000313" key="21">
    <source>
        <dbReference type="Proteomes" id="UP000797356"/>
    </source>
</evidence>
<evidence type="ECO:0000256" key="1">
    <source>
        <dbReference type="ARBA" id="ARBA00001936"/>
    </source>
</evidence>
<evidence type="ECO:0000256" key="16">
    <source>
        <dbReference type="PROSITE-ProRule" id="PRU00175"/>
    </source>
</evidence>
<keyword evidence="14 17" id="KW-0961">Cell wall biogenesis/degradation</keyword>
<dbReference type="InterPro" id="IPR027934">
    <property type="entry name" value="CES_Znf_RING"/>
</dbReference>
<evidence type="ECO:0000256" key="3">
    <source>
        <dbReference type="ARBA" id="ARBA00004768"/>
    </source>
</evidence>